<accession>A0ABT8Y5D4</accession>
<name>A0ABT8Y5D4_9SPHN</name>
<feature type="signal peptide" evidence="3">
    <location>
        <begin position="1"/>
        <end position="22"/>
    </location>
</feature>
<evidence type="ECO:0000256" key="2">
    <source>
        <dbReference type="SAM" id="MobiDB-lite"/>
    </source>
</evidence>
<dbReference type="InterPro" id="IPR052043">
    <property type="entry name" value="PolySaccharide_Degr_Enz"/>
</dbReference>
<feature type="compositionally biased region" description="Basic and acidic residues" evidence="2">
    <location>
        <begin position="450"/>
        <end position="460"/>
    </location>
</feature>
<feature type="chain" id="PRO_5046509561" evidence="3">
    <location>
        <begin position="23"/>
        <end position="748"/>
    </location>
</feature>
<dbReference type="PANTHER" id="PTHR33886:SF8">
    <property type="entry name" value="UNSATURATED RHAMNOGALACTURONAN HYDROLASE (EUROFUNG)"/>
    <property type="match status" value="1"/>
</dbReference>
<protein>
    <submittedName>
        <fullName evidence="4">Glycoside hydrolase family 88 protein</fullName>
    </submittedName>
</protein>
<proteinExistence type="predicted"/>
<dbReference type="Pfam" id="PF07470">
    <property type="entry name" value="Glyco_hydro_88"/>
    <property type="match status" value="1"/>
</dbReference>
<dbReference type="SUPFAM" id="SSF48208">
    <property type="entry name" value="Six-hairpin glycosidases"/>
    <property type="match status" value="1"/>
</dbReference>
<evidence type="ECO:0000256" key="1">
    <source>
        <dbReference type="ARBA" id="ARBA00022801"/>
    </source>
</evidence>
<evidence type="ECO:0000313" key="5">
    <source>
        <dbReference type="Proteomes" id="UP001169764"/>
    </source>
</evidence>
<dbReference type="InterPro" id="IPR008928">
    <property type="entry name" value="6-hairpin_glycosidase_sf"/>
</dbReference>
<evidence type="ECO:0000256" key="3">
    <source>
        <dbReference type="SAM" id="SignalP"/>
    </source>
</evidence>
<keyword evidence="5" id="KW-1185">Reference proteome</keyword>
<dbReference type="GO" id="GO:0016787">
    <property type="term" value="F:hydrolase activity"/>
    <property type="evidence" value="ECO:0007669"/>
    <property type="project" value="UniProtKB-KW"/>
</dbReference>
<evidence type="ECO:0000313" key="4">
    <source>
        <dbReference type="EMBL" id="MDO6412875.1"/>
    </source>
</evidence>
<dbReference type="Proteomes" id="UP001169764">
    <property type="component" value="Unassembled WGS sequence"/>
</dbReference>
<sequence length="748" mass="82516">MTKRLSWLAAGTALLLTSVASAQPAPPQATAALPARPSMTFDANSVPDPARVLAVLDYSAAAQIAVQRAVPMTLRGDVVRQTTNNWVTAAFLTGLTRLTRVSDASGGKAFLRDAAEYFNFGLRGGSSAHGMLDADNIAVGETYLELYAHSGWANELAPLRERLDYTLPYLALNPAPKKLVWWWSDALFMAPPVYARMAVVAKDYTYVDAMDVQWWRTYDRLWAPQEGLYLRDERFATRHAKNGKRVFWARGNGWVMGGIPRVLENLPTDFKNRPRYIATLRTMSASLAKLQQKDGLWTSNLLDPTDPSGPESTGSAYFVYGMAWGINHGFLDRKTYLPVVLKGWAGLTAAIQPDGLLGYAQRTGDQPWPTAPGDHALYGTGALILAGLEMMKLNDPVGVLPVPEPDRDPAKPVVPLAPMPPAGMTHQEKAGFDRAIAERQAVRDLAFEPGDEAARPDQPPRADGIVNPKITLPLTPPADRSARASVKFAPYRYDDILWENDRTAHRIYGPALEGFEPPSTSGIDAWGKNVVWPFMERQLATGKQHDFHGEGIDFYNVNTFRGAGGLGVWQDSKLWVSRNWAKYRILKDGPDAADFEVDYAPWPVGIDRKAWETRRFTLPLGTNFTRMVSTIGSDKSGPMLVGVAIQKRATSDKAGSWKPDRATGRFTFWSPTDPDKGAMGIALMVDPAMIADVKEDADNYLILLRVTPAKPFVYYMGATWSKSLDFHDEAAWVAYVKDQKPAFGVPAR</sequence>
<dbReference type="Pfam" id="PF16153">
    <property type="entry name" value="DUF4861"/>
    <property type="match status" value="1"/>
</dbReference>
<keyword evidence="3" id="KW-0732">Signal</keyword>
<feature type="region of interest" description="Disordered" evidence="2">
    <location>
        <begin position="450"/>
        <end position="477"/>
    </location>
</feature>
<comment type="caution">
    <text evidence="4">The sequence shown here is derived from an EMBL/GenBank/DDBJ whole genome shotgun (WGS) entry which is preliminary data.</text>
</comment>
<keyword evidence="1 4" id="KW-0378">Hydrolase</keyword>
<gene>
    <name evidence="4" type="ORF">Q4F19_00625</name>
</gene>
<dbReference type="EMBL" id="JAUOTP010000001">
    <property type="protein sequence ID" value="MDO6412875.1"/>
    <property type="molecule type" value="Genomic_DNA"/>
</dbReference>
<organism evidence="4 5">
    <name type="scientific">Sphingomonas natans</name>
    <dbReference type="NCBI Taxonomy" id="3063330"/>
    <lineage>
        <taxon>Bacteria</taxon>
        <taxon>Pseudomonadati</taxon>
        <taxon>Pseudomonadota</taxon>
        <taxon>Alphaproteobacteria</taxon>
        <taxon>Sphingomonadales</taxon>
        <taxon>Sphingomonadaceae</taxon>
        <taxon>Sphingomonas</taxon>
    </lineage>
</organism>
<dbReference type="PANTHER" id="PTHR33886">
    <property type="entry name" value="UNSATURATED RHAMNOGALACTURONAN HYDROLASE (EUROFUNG)"/>
    <property type="match status" value="1"/>
</dbReference>
<dbReference type="InterPro" id="IPR032342">
    <property type="entry name" value="DUF4861"/>
</dbReference>
<dbReference type="Gene3D" id="1.50.10.10">
    <property type="match status" value="1"/>
</dbReference>
<reference evidence="4" key="1">
    <citation type="submission" date="2023-07" db="EMBL/GenBank/DDBJ databases">
        <authorList>
            <person name="Kim M."/>
        </authorList>
    </citation>
    <scope>NUCLEOTIDE SEQUENCE</scope>
    <source>
        <strain evidence="4">BIUV-7</strain>
    </source>
</reference>
<dbReference type="RefSeq" id="WP_303539208.1">
    <property type="nucleotide sequence ID" value="NZ_JAUOTP010000001.1"/>
</dbReference>
<dbReference type="InterPro" id="IPR010905">
    <property type="entry name" value="Glyco_hydro_88"/>
</dbReference>
<dbReference type="InterPro" id="IPR012341">
    <property type="entry name" value="6hp_glycosidase-like_sf"/>
</dbReference>